<feature type="region of interest" description="Disordered" evidence="1">
    <location>
        <begin position="1"/>
        <end position="36"/>
    </location>
</feature>
<organism evidence="2">
    <name type="scientific">Anthurium amnicola</name>
    <dbReference type="NCBI Taxonomy" id="1678845"/>
    <lineage>
        <taxon>Eukaryota</taxon>
        <taxon>Viridiplantae</taxon>
        <taxon>Streptophyta</taxon>
        <taxon>Embryophyta</taxon>
        <taxon>Tracheophyta</taxon>
        <taxon>Spermatophyta</taxon>
        <taxon>Magnoliopsida</taxon>
        <taxon>Liliopsida</taxon>
        <taxon>Araceae</taxon>
        <taxon>Pothoideae</taxon>
        <taxon>Potheae</taxon>
        <taxon>Anthurium</taxon>
    </lineage>
</organism>
<feature type="non-terminal residue" evidence="2">
    <location>
        <position position="1"/>
    </location>
</feature>
<accession>A0A1D1YAP5</accession>
<sequence length="178" mass="19378">DPLVPNQIKTGGEERRGEESAGHAGRRAREHIPARDSLVRWEYPLHASTFKNSQVSLPPSLPVWRTHKRTRHPPPPSSSHATRPTPPSPAMPPSINLSLAPPRPIPSCSPHCCSSPSSSSLCAPFCRCPVAPRKPLRLCSAVPRLLPSRVVVRRKHRVGVAVSAGGEEGMTIVEEEEE</sequence>
<name>A0A1D1YAP5_9ARAE</name>
<evidence type="ECO:0000313" key="2">
    <source>
        <dbReference type="EMBL" id="JAT51696.1"/>
    </source>
</evidence>
<protein>
    <submittedName>
        <fullName evidence="2">Dynamin-3</fullName>
    </submittedName>
</protein>
<proteinExistence type="predicted"/>
<reference evidence="2" key="1">
    <citation type="submission" date="2015-07" db="EMBL/GenBank/DDBJ databases">
        <title>Transcriptome Assembly of Anthurium amnicola.</title>
        <authorList>
            <person name="Suzuki J."/>
        </authorList>
    </citation>
    <scope>NUCLEOTIDE SEQUENCE</scope>
</reference>
<feature type="region of interest" description="Disordered" evidence="1">
    <location>
        <begin position="52"/>
        <end position="100"/>
    </location>
</feature>
<evidence type="ECO:0000256" key="1">
    <source>
        <dbReference type="SAM" id="MobiDB-lite"/>
    </source>
</evidence>
<gene>
    <name evidence="2" type="primary">DNM3_4</name>
    <name evidence="2" type="ORF">g.25915</name>
</gene>
<feature type="non-terminal residue" evidence="2">
    <location>
        <position position="178"/>
    </location>
</feature>
<feature type="compositionally biased region" description="Basic and acidic residues" evidence="1">
    <location>
        <begin position="11"/>
        <end position="21"/>
    </location>
</feature>
<dbReference type="AlphaFoldDB" id="A0A1D1YAP5"/>
<dbReference type="EMBL" id="GDJX01016240">
    <property type="protein sequence ID" value="JAT51696.1"/>
    <property type="molecule type" value="Transcribed_RNA"/>
</dbReference>